<keyword evidence="2" id="KW-1185">Reference proteome</keyword>
<organism evidence="1 2">
    <name type="scientific">Caldibacillus thermoamylovorans</name>
    <dbReference type="NCBI Taxonomy" id="35841"/>
    <lineage>
        <taxon>Bacteria</taxon>
        <taxon>Bacillati</taxon>
        <taxon>Bacillota</taxon>
        <taxon>Bacilli</taxon>
        <taxon>Bacillales</taxon>
        <taxon>Bacillaceae</taxon>
        <taxon>Caldibacillus</taxon>
    </lineage>
</organism>
<protein>
    <submittedName>
        <fullName evidence="1">Uncharacterized protein</fullName>
    </submittedName>
</protein>
<dbReference type="AlphaFoldDB" id="A0A090J0L2"/>
<sequence>MLGDYRSAHIHEILSQLNETAVQNSAKPGSTVSIRHEEQLIIFLEMDEIDA</sequence>
<evidence type="ECO:0000313" key="2">
    <source>
        <dbReference type="Proteomes" id="UP000040576"/>
    </source>
</evidence>
<gene>
    <name evidence="1" type="ORF">BT1A1_2393</name>
</gene>
<dbReference type="Proteomes" id="UP000040576">
    <property type="component" value="Unassembled WGS sequence"/>
</dbReference>
<accession>A0A090J0L2</accession>
<evidence type="ECO:0000313" key="1">
    <source>
        <dbReference type="EMBL" id="CEE02213.1"/>
    </source>
</evidence>
<dbReference type="EMBL" id="CCRF01000066">
    <property type="protein sequence ID" value="CEE02213.1"/>
    <property type="molecule type" value="Genomic_DNA"/>
</dbReference>
<proteinExistence type="predicted"/>
<reference evidence="1 2" key="1">
    <citation type="submission" date="2014-07" db="EMBL/GenBank/DDBJ databases">
        <authorList>
            <person name="Wibberg Daniel"/>
        </authorList>
    </citation>
    <scope>NUCLEOTIDE SEQUENCE [LARGE SCALE GENOMIC DNA]</scope>
</reference>
<name>A0A090J0L2_9BACI</name>